<dbReference type="InterPro" id="IPR000210">
    <property type="entry name" value="BTB/POZ_dom"/>
</dbReference>
<dbReference type="CDD" id="cd18186">
    <property type="entry name" value="BTB_POZ_ZBTB_KLHL-like"/>
    <property type="match status" value="1"/>
</dbReference>
<dbReference type="PANTHER" id="PTHR22744:SF14">
    <property type="entry name" value="BTB DOMAIN-CONTAINING PROTEIN-RELATED"/>
    <property type="match status" value="1"/>
</dbReference>
<dbReference type="SUPFAM" id="SSF54695">
    <property type="entry name" value="POZ domain"/>
    <property type="match status" value="1"/>
</dbReference>
<keyword evidence="3" id="KW-1185">Reference proteome</keyword>
<dbReference type="Proteomes" id="UP001201812">
    <property type="component" value="Unassembled WGS sequence"/>
</dbReference>
<organism evidence="2 3">
    <name type="scientific">Ditylenchus destructor</name>
    <dbReference type="NCBI Taxonomy" id="166010"/>
    <lineage>
        <taxon>Eukaryota</taxon>
        <taxon>Metazoa</taxon>
        <taxon>Ecdysozoa</taxon>
        <taxon>Nematoda</taxon>
        <taxon>Chromadorea</taxon>
        <taxon>Rhabditida</taxon>
        <taxon>Tylenchina</taxon>
        <taxon>Tylenchomorpha</taxon>
        <taxon>Sphaerularioidea</taxon>
        <taxon>Anguinidae</taxon>
        <taxon>Anguininae</taxon>
        <taxon>Ditylenchus</taxon>
    </lineage>
</organism>
<proteinExistence type="predicted"/>
<reference evidence="2" key="1">
    <citation type="submission" date="2022-01" db="EMBL/GenBank/DDBJ databases">
        <title>Genome Sequence Resource for Two Populations of Ditylenchus destructor, the Migratory Endoparasitic Phytonematode.</title>
        <authorList>
            <person name="Zhang H."/>
            <person name="Lin R."/>
            <person name="Xie B."/>
        </authorList>
    </citation>
    <scope>NUCLEOTIDE SEQUENCE</scope>
    <source>
        <strain evidence="2">BazhouSP</strain>
    </source>
</reference>
<dbReference type="AlphaFoldDB" id="A0AAD4MMB8"/>
<protein>
    <submittedName>
        <fullName evidence="2">BTB/POZ domain-containing protein</fullName>
    </submittedName>
</protein>
<feature type="domain" description="BTB" evidence="1">
    <location>
        <begin position="1"/>
        <end position="69"/>
    </location>
</feature>
<dbReference type="Pfam" id="PF00651">
    <property type="entry name" value="BTB"/>
    <property type="match status" value="1"/>
</dbReference>
<dbReference type="InterPro" id="IPR011333">
    <property type="entry name" value="SKP1/BTB/POZ_sf"/>
</dbReference>
<sequence>MFFGEFKEKNQDEIVLEEVGYTDILELLAVIYPCAYPITDKNLEVVLKLADRFIMPIIVERCKEVLKTSQKIKRPLKLWLAQKYNFPDLQIEYAKEYKNVDDVKKLKAEPEYGLLDDKTRSLIFDSITS</sequence>
<evidence type="ECO:0000313" key="2">
    <source>
        <dbReference type="EMBL" id="KAI1698218.1"/>
    </source>
</evidence>
<accession>A0AAD4MMB8</accession>
<dbReference type="EMBL" id="JAKKPZ010000228">
    <property type="protein sequence ID" value="KAI1698218.1"/>
    <property type="molecule type" value="Genomic_DNA"/>
</dbReference>
<dbReference type="PANTHER" id="PTHR22744">
    <property type="entry name" value="HELIX LOOP HELIX PROTEIN 21-RELATED"/>
    <property type="match status" value="1"/>
</dbReference>
<evidence type="ECO:0000313" key="3">
    <source>
        <dbReference type="Proteomes" id="UP001201812"/>
    </source>
</evidence>
<name>A0AAD4MMB8_9BILA</name>
<dbReference type="Gene3D" id="3.30.710.10">
    <property type="entry name" value="Potassium Channel Kv1.1, Chain A"/>
    <property type="match status" value="1"/>
</dbReference>
<evidence type="ECO:0000259" key="1">
    <source>
        <dbReference type="Pfam" id="PF00651"/>
    </source>
</evidence>
<gene>
    <name evidence="2" type="ORF">DdX_18027</name>
</gene>
<comment type="caution">
    <text evidence="2">The sequence shown here is derived from an EMBL/GenBank/DDBJ whole genome shotgun (WGS) entry which is preliminary data.</text>
</comment>